<name>A0A8J6C0P4_DIALT</name>
<gene>
    <name evidence="2" type="ORF">KFE25_012737</name>
</gene>
<proteinExistence type="predicted"/>
<dbReference type="Gene3D" id="3.40.50.1820">
    <property type="entry name" value="alpha/beta hydrolase"/>
    <property type="match status" value="1"/>
</dbReference>
<organism evidence="2 3">
    <name type="scientific">Diacronema lutheri</name>
    <name type="common">Unicellular marine alga</name>
    <name type="synonym">Monochrysis lutheri</name>
    <dbReference type="NCBI Taxonomy" id="2081491"/>
    <lineage>
        <taxon>Eukaryota</taxon>
        <taxon>Haptista</taxon>
        <taxon>Haptophyta</taxon>
        <taxon>Pavlovophyceae</taxon>
        <taxon>Pavlovales</taxon>
        <taxon>Pavlovaceae</taxon>
        <taxon>Diacronema</taxon>
    </lineage>
</organism>
<feature type="domain" description="AB hydrolase-1" evidence="1">
    <location>
        <begin position="45"/>
        <end position="293"/>
    </location>
</feature>
<reference evidence="2" key="1">
    <citation type="submission" date="2021-05" db="EMBL/GenBank/DDBJ databases">
        <title>The genome of the haptophyte Pavlova lutheri (Diacronema luteri, Pavlovales) - a model for lipid biosynthesis in eukaryotic algae.</title>
        <authorList>
            <person name="Hulatt C.J."/>
            <person name="Posewitz M.C."/>
        </authorList>
    </citation>
    <scope>NUCLEOTIDE SEQUENCE</scope>
    <source>
        <strain evidence="2">NIVA-4/92</strain>
    </source>
</reference>
<evidence type="ECO:0000313" key="2">
    <source>
        <dbReference type="EMBL" id="KAG8458077.1"/>
    </source>
</evidence>
<dbReference type="InterPro" id="IPR029058">
    <property type="entry name" value="AB_hydrolase_fold"/>
</dbReference>
<dbReference type="OrthoDB" id="10678889at2759"/>
<dbReference type="Pfam" id="PF12697">
    <property type="entry name" value="Abhydrolase_6"/>
    <property type="match status" value="1"/>
</dbReference>
<dbReference type="EMBL" id="JAGTXO010000057">
    <property type="protein sequence ID" value="KAG8458077.1"/>
    <property type="molecule type" value="Genomic_DNA"/>
</dbReference>
<dbReference type="InterPro" id="IPR000073">
    <property type="entry name" value="AB_hydrolase_1"/>
</dbReference>
<dbReference type="Proteomes" id="UP000751190">
    <property type="component" value="Unassembled WGS sequence"/>
</dbReference>
<comment type="caution">
    <text evidence="2">The sequence shown here is derived from an EMBL/GenBank/DDBJ whole genome shotgun (WGS) entry which is preliminary data.</text>
</comment>
<dbReference type="AlphaFoldDB" id="A0A8J6C0P4"/>
<evidence type="ECO:0000313" key="3">
    <source>
        <dbReference type="Proteomes" id="UP000751190"/>
    </source>
</evidence>
<evidence type="ECO:0000259" key="1">
    <source>
        <dbReference type="Pfam" id="PF12697"/>
    </source>
</evidence>
<protein>
    <recommendedName>
        <fullName evidence="1">AB hydrolase-1 domain-containing protein</fullName>
    </recommendedName>
</protein>
<accession>A0A8J6C0P4</accession>
<sequence length="313" mass="33271">MLARRLRVTTGARAVSTLARLPGLDGELAVESMVYSNAGARAPWVVCFHSSGLGARQWAAGPQLAPGANWIAVNFCGYAGSSPWPREQRAPSLADQASLACAAIDHVVPDRARLFVLGHSYGGSIALASCARLAATRDVAALVLFEPNCFFLLPHEQRAAFADEVRGWLELARAGDEGGFMSRFYAFWFGAGAWEVMPSRTRAKLRETLRDLDLELVATLAEMESADGAVLSSAAINGALRACRKHAMCGTLGTHALTLQLLERLRTHAGFELHETSALGAGHLAPFTHAGVVLREMLTLAGAPLAPEDATGV</sequence>
<keyword evidence="3" id="KW-1185">Reference proteome</keyword>
<dbReference type="SUPFAM" id="SSF53474">
    <property type="entry name" value="alpha/beta-Hydrolases"/>
    <property type="match status" value="1"/>
</dbReference>